<dbReference type="InterPro" id="IPR007235">
    <property type="entry name" value="Glyco_trans_28_C"/>
</dbReference>
<evidence type="ECO:0000256" key="9">
    <source>
        <dbReference type="ARBA" id="ARBA00023316"/>
    </source>
</evidence>
<protein>
    <recommendedName>
        <fullName evidence="10">UDP-N-acetylglucosamine--N-acetylmuramyl-(pentapeptide) pyrophosphoryl-undecaprenol N-acetylglucosamine transferase</fullName>
        <ecNumber evidence="10">2.4.1.227</ecNumber>
    </recommendedName>
    <alternativeName>
        <fullName evidence="10">Undecaprenyl-PP-MurNAc-pentapeptide-UDPGlcNAc GlcNAc transferase</fullName>
    </alternativeName>
</protein>
<dbReference type="Proteomes" id="UP000269692">
    <property type="component" value="Unassembled WGS sequence"/>
</dbReference>
<reference evidence="13 14" key="1">
    <citation type="submission" date="2018-10" db="EMBL/GenBank/DDBJ databases">
        <title>Xanthobacter tagetidis genome sequencing and assembly.</title>
        <authorList>
            <person name="Maclea K.S."/>
            <person name="Goen A.E."/>
            <person name="Fatima S.A."/>
        </authorList>
    </citation>
    <scope>NUCLEOTIDE SEQUENCE [LARGE SCALE GENOMIC DNA]</scope>
    <source>
        <strain evidence="13 14">ATCC 700314</strain>
    </source>
</reference>
<keyword evidence="9 10" id="KW-0961">Cell wall biogenesis/degradation</keyword>
<feature type="binding site" evidence="10">
    <location>
        <position position="194"/>
    </location>
    <ligand>
        <name>UDP-N-acetyl-alpha-D-glucosamine</name>
        <dbReference type="ChEBI" id="CHEBI:57705"/>
    </ligand>
</feature>
<comment type="subcellular location">
    <subcellularLocation>
        <location evidence="10">Cell membrane</location>
        <topology evidence="10">Peripheral membrane protein</topology>
        <orientation evidence="10">Cytoplasmic side</orientation>
    </subcellularLocation>
</comment>
<proteinExistence type="inferred from homology"/>
<comment type="caution">
    <text evidence="13">The sequence shown here is derived from an EMBL/GenBank/DDBJ whole genome shotgun (WGS) entry which is preliminary data.</text>
</comment>
<keyword evidence="6 10" id="KW-0573">Peptidoglycan synthesis</keyword>
<feature type="binding site" evidence="10">
    <location>
        <position position="166"/>
    </location>
    <ligand>
        <name>UDP-N-acetyl-alpha-D-glucosamine</name>
        <dbReference type="ChEBI" id="CHEBI:57705"/>
    </ligand>
</feature>
<keyword evidence="5 10" id="KW-0133">Cell shape</keyword>
<keyword evidence="2 10" id="KW-0132">Cell division</keyword>
<evidence type="ECO:0000256" key="8">
    <source>
        <dbReference type="ARBA" id="ARBA00023306"/>
    </source>
</evidence>
<keyword evidence="8 10" id="KW-0131">Cell cycle</keyword>
<dbReference type="GO" id="GO:0071555">
    <property type="term" value="P:cell wall organization"/>
    <property type="evidence" value="ECO:0007669"/>
    <property type="project" value="UniProtKB-KW"/>
</dbReference>
<dbReference type="AlphaFoldDB" id="A0A3L7A5M2"/>
<name>A0A3L7A5M2_9HYPH</name>
<comment type="function">
    <text evidence="10">Cell wall formation. Catalyzes the transfer of a GlcNAc subunit on undecaprenyl-pyrophosphoryl-MurNAc-pentapeptide (lipid intermediate I) to form undecaprenyl-pyrophosphoryl-MurNAc-(pentapeptide)GlcNAc (lipid intermediate II).</text>
</comment>
<evidence type="ECO:0000256" key="3">
    <source>
        <dbReference type="ARBA" id="ARBA00022676"/>
    </source>
</evidence>
<evidence type="ECO:0000256" key="4">
    <source>
        <dbReference type="ARBA" id="ARBA00022679"/>
    </source>
</evidence>
<dbReference type="CDD" id="cd03785">
    <property type="entry name" value="GT28_MurG"/>
    <property type="match status" value="1"/>
</dbReference>
<dbReference type="GO" id="GO:0051301">
    <property type="term" value="P:cell division"/>
    <property type="evidence" value="ECO:0007669"/>
    <property type="project" value="UniProtKB-KW"/>
</dbReference>
<evidence type="ECO:0000256" key="1">
    <source>
        <dbReference type="ARBA" id="ARBA00022475"/>
    </source>
</evidence>
<dbReference type="NCBIfam" id="TIGR01133">
    <property type="entry name" value="murG"/>
    <property type="match status" value="1"/>
</dbReference>
<evidence type="ECO:0000259" key="12">
    <source>
        <dbReference type="Pfam" id="PF04101"/>
    </source>
</evidence>
<evidence type="ECO:0000256" key="6">
    <source>
        <dbReference type="ARBA" id="ARBA00022984"/>
    </source>
</evidence>
<accession>A0A3L7A5M2</accession>
<comment type="similarity">
    <text evidence="10">Belongs to the glycosyltransferase 28 family. MurG subfamily.</text>
</comment>
<dbReference type="GO" id="GO:0005975">
    <property type="term" value="P:carbohydrate metabolic process"/>
    <property type="evidence" value="ECO:0007669"/>
    <property type="project" value="InterPro"/>
</dbReference>
<comment type="caution">
    <text evidence="10">Lacks conserved residue(s) required for the propagation of feature annotation.</text>
</comment>
<evidence type="ECO:0000256" key="10">
    <source>
        <dbReference type="HAMAP-Rule" id="MF_00033"/>
    </source>
</evidence>
<comment type="pathway">
    <text evidence="10">Cell wall biogenesis; peptidoglycan biosynthesis.</text>
</comment>
<comment type="catalytic activity">
    <reaction evidence="10">
        <text>di-trans,octa-cis-undecaprenyl diphospho-N-acetyl-alpha-D-muramoyl-L-alanyl-D-glutamyl-meso-2,6-diaminopimeloyl-D-alanyl-D-alanine + UDP-N-acetyl-alpha-D-glucosamine = di-trans,octa-cis-undecaprenyl diphospho-[N-acetyl-alpha-D-glucosaminyl-(1-&gt;4)]-N-acetyl-alpha-D-muramoyl-L-alanyl-D-glutamyl-meso-2,6-diaminopimeloyl-D-alanyl-D-alanine + UDP + H(+)</text>
        <dbReference type="Rhea" id="RHEA:31227"/>
        <dbReference type="ChEBI" id="CHEBI:15378"/>
        <dbReference type="ChEBI" id="CHEBI:57705"/>
        <dbReference type="ChEBI" id="CHEBI:58223"/>
        <dbReference type="ChEBI" id="CHEBI:61387"/>
        <dbReference type="ChEBI" id="CHEBI:61388"/>
        <dbReference type="EC" id="2.4.1.227"/>
    </reaction>
</comment>
<dbReference type="Pfam" id="PF04101">
    <property type="entry name" value="Glyco_tran_28_C"/>
    <property type="match status" value="1"/>
</dbReference>
<dbReference type="GO" id="GO:0008360">
    <property type="term" value="P:regulation of cell shape"/>
    <property type="evidence" value="ECO:0007669"/>
    <property type="project" value="UniProtKB-KW"/>
</dbReference>
<feature type="binding site" evidence="10">
    <location>
        <position position="123"/>
    </location>
    <ligand>
        <name>UDP-N-acetyl-alpha-D-glucosamine</name>
        <dbReference type="ChEBI" id="CHEBI:57705"/>
    </ligand>
</feature>
<evidence type="ECO:0000313" key="13">
    <source>
        <dbReference type="EMBL" id="RLP75404.1"/>
    </source>
</evidence>
<sequence length="380" mass="39241">MSKLVLLAAGGTGGHLFPAEALAGVLTARGLTVDLATDARAARYAGHFPARELHVLPADTVRGRSAVSLARTGIALVSGLVSGLALMRRLKPACVVGFGGYPTVPPLLAASICGVPSALHEANGVMGRANRMLARRVGAIATGFPGLCRADPVLDAKAVWTGNPLRPAAVAAAAIPYDPPLPGGPLRLLVFGGSQGARVMSDVVPDAIGLLDGALRGRLQVVQQAREEDADRVRAAYAALGVAAEIATFFDDLPARMAAAHLVVSRSGAGTVAELSAIGRPSILVPLPHALDQDQAANARTLAEVGGARVLRQVEFDPERLALEIHTFAGEPDALTRMADKARSQSVLDAAERLGDLIEHLAGGGTVKTFKDKTIKEPRA</sequence>
<dbReference type="Pfam" id="PF03033">
    <property type="entry name" value="Glyco_transf_28"/>
    <property type="match status" value="1"/>
</dbReference>
<evidence type="ECO:0000256" key="7">
    <source>
        <dbReference type="ARBA" id="ARBA00023136"/>
    </source>
</evidence>
<evidence type="ECO:0000256" key="2">
    <source>
        <dbReference type="ARBA" id="ARBA00022618"/>
    </source>
</evidence>
<dbReference type="SUPFAM" id="SSF53756">
    <property type="entry name" value="UDP-Glycosyltransferase/glycogen phosphorylase"/>
    <property type="match status" value="1"/>
</dbReference>
<evidence type="ECO:0000313" key="14">
    <source>
        <dbReference type="Proteomes" id="UP000269692"/>
    </source>
</evidence>
<evidence type="ECO:0000256" key="5">
    <source>
        <dbReference type="ARBA" id="ARBA00022960"/>
    </source>
</evidence>
<keyword evidence="7 10" id="KW-0472">Membrane</keyword>
<keyword evidence="14" id="KW-1185">Reference proteome</keyword>
<feature type="domain" description="Glycosyltransferase family 28 N-terminal" evidence="11">
    <location>
        <begin position="5"/>
        <end position="141"/>
    </location>
</feature>
<organism evidence="13 14">
    <name type="scientific">Xanthobacter tagetidis</name>
    <dbReference type="NCBI Taxonomy" id="60216"/>
    <lineage>
        <taxon>Bacteria</taxon>
        <taxon>Pseudomonadati</taxon>
        <taxon>Pseudomonadota</taxon>
        <taxon>Alphaproteobacteria</taxon>
        <taxon>Hyphomicrobiales</taxon>
        <taxon>Xanthobacteraceae</taxon>
        <taxon>Xanthobacter</taxon>
    </lineage>
</organism>
<dbReference type="GO" id="GO:0009252">
    <property type="term" value="P:peptidoglycan biosynthetic process"/>
    <property type="evidence" value="ECO:0007669"/>
    <property type="project" value="UniProtKB-UniRule"/>
</dbReference>
<dbReference type="RefSeq" id="WP_121624478.1">
    <property type="nucleotide sequence ID" value="NZ_JACIIW010000005.1"/>
</dbReference>
<dbReference type="GO" id="GO:0005886">
    <property type="term" value="C:plasma membrane"/>
    <property type="evidence" value="ECO:0007669"/>
    <property type="project" value="UniProtKB-SubCell"/>
</dbReference>
<dbReference type="EC" id="2.4.1.227" evidence="10"/>
<dbReference type="EMBL" id="RCTF01000015">
    <property type="protein sequence ID" value="RLP75404.1"/>
    <property type="molecule type" value="Genomic_DNA"/>
</dbReference>
<dbReference type="InterPro" id="IPR004276">
    <property type="entry name" value="GlycoTrans_28_N"/>
</dbReference>
<keyword evidence="4 10" id="KW-0808">Transferase</keyword>
<feature type="binding site" evidence="10">
    <location>
        <begin position="12"/>
        <end position="14"/>
    </location>
    <ligand>
        <name>UDP-N-acetyl-alpha-D-glucosamine</name>
        <dbReference type="ChEBI" id="CHEBI:57705"/>
    </ligand>
</feature>
<dbReference type="PANTHER" id="PTHR21015:SF22">
    <property type="entry name" value="GLYCOSYLTRANSFERASE"/>
    <property type="match status" value="1"/>
</dbReference>
<dbReference type="GO" id="GO:0050511">
    <property type="term" value="F:undecaprenyldiphospho-muramoylpentapeptide beta-N-acetylglucosaminyltransferase activity"/>
    <property type="evidence" value="ECO:0007669"/>
    <property type="project" value="UniProtKB-UniRule"/>
</dbReference>
<dbReference type="PANTHER" id="PTHR21015">
    <property type="entry name" value="UDP-N-ACETYLGLUCOSAMINE--N-ACETYLMURAMYL-(PENTAPEPTIDE) PYROPHOSPHORYL-UNDECAPRENOL N-ACETYLGLUCOSAMINE TRANSFERASE 1"/>
    <property type="match status" value="1"/>
</dbReference>
<gene>
    <name evidence="10 13" type="primary">murG</name>
    <name evidence="13" type="ORF">D9R14_16690</name>
</gene>
<dbReference type="Gene3D" id="3.40.50.2000">
    <property type="entry name" value="Glycogen Phosphorylase B"/>
    <property type="match status" value="2"/>
</dbReference>
<feature type="binding site" evidence="10">
    <location>
        <position position="295"/>
    </location>
    <ligand>
        <name>UDP-N-acetyl-alpha-D-glucosamine</name>
        <dbReference type="ChEBI" id="CHEBI:57705"/>
    </ligand>
</feature>
<evidence type="ECO:0000259" key="11">
    <source>
        <dbReference type="Pfam" id="PF03033"/>
    </source>
</evidence>
<dbReference type="UniPathway" id="UPA00219"/>
<dbReference type="GO" id="GO:0051991">
    <property type="term" value="F:UDP-N-acetyl-D-glucosamine:N-acetylmuramoyl-L-alanyl-D-glutamyl-meso-2,6-diaminopimelyl-D-alanyl-D-alanine-diphosphoundecaprenol 4-beta-N-acetylglucosaminlytransferase activity"/>
    <property type="evidence" value="ECO:0007669"/>
    <property type="project" value="RHEA"/>
</dbReference>
<keyword evidence="3 10" id="KW-0328">Glycosyltransferase</keyword>
<dbReference type="OrthoDB" id="9808936at2"/>
<dbReference type="InterPro" id="IPR006009">
    <property type="entry name" value="GlcNAc_MurG"/>
</dbReference>
<keyword evidence="1 10" id="KW-1003">Cell membrane</keyword>
<dbReference type="HAMAP" id="MF_00033">
    <property type="entry name" value="MurG"/>
    <property type="match status" value="1"/>
</dbReference>
<feature type="domain" description="Glycosyl transferase family 28 C-terminal" evidence="12">
    <location>
        <begin position="188"/>
        <end position="354"/>
    </location>
</feature>